<protein>
    <submittedName>
        <fullName evidence="3">DUF4191 domain-containing protein</fullName>
    </submittedName>
</protein>
<name>A0ABW1X1V5_9ACTN</name>
<evidence type="ECO:0000313" key="3">
    <source>
        <dbReference type="EMBL" id="MFC6397454.1"/>
    </source>
</evidence>
<dbReference type="EMBL" id="JBHSUA010000020">
    <property type="protein sequence ID" value="MFC6397454.1"/>
    <property type="molecule type" value="Genomic_DNA"/>
</dbReference>
<gene>
    <name evidence="3" type="ORF">ACFP57_10740</name>
</gene>
<keyword evidence="2" id="KW-0812">Transmembrane</keyword>
<feature type="transmembrane region" description="Helical" evidence="2">
    <location>
        <begin position="82"/>
        <end position="99"/>
    </location>
</feature>
<comment type="caution">
    <text evidence="3">The sequence shown here is derived from an EMBL/GenBank/DDBJ whole genome shotgun (WGS) entry which is preliminary data.</text>
</comment>
<accession>A0ABW1X1V5</accession>
<evidence type="ECO:0000256" key="2">
    <source>
        <dbReference type="SAM" id="Phobius"/>
    </source>
</evidence>
<sequence length="252" mass="27951">MPRSEKAKELEAKQKAQVAAEKERKKNSTDPRDWSQWRQLRESYKLTAEQDPKLPMIMGGSILAGVVLGVLIGLFLKPMWPWVIMGLFLGAALAMWLFTRRVKTAMFKRFEGQAGSAEVALGMLGKEWNSSPAINATRQMDVIHRAIGPGGLILVTEGNSSQLKQLLATEVRRHEQTAYGVTVQTISMGEGEGQVPLAKLADHIKKLPKQLSAAQVEDVTRRVRAMDAVRSRMPIPKGPINTRGSRQAMRGR</sequence>
<dbReference type="Proteomes" id="UP001596266">
    <property type="component" value="Unassembled WGS sequence"/>
</dbReference>
<keyword evidence="2" id="KW-1133">Transmembrane helix</keyword>
<proteinExistence type="predicted"/>
<evidence type="ECO:0000313" key="4">
    <source>
        <dbReference type="Proteomes" id="UP001596266"/>
    </source>
</evidence>
<reference evidence="4" key="1">
    <citation type="journal article" date="2019" name="Int. J. Syst. Evol. Microbiol.">
        <title>The Global Catalogue of Microorganisms (GCM) 10K type strain sequencing project: providing services to taxonomists for standard genome sequencing and annotation.</title>
        <authorList>
            <consortium name="The Broad Institute Genomics Platform"/>
            <consortium name="The Broad Institute Genome Sequencing Center for Infectious Disease"/>
            <person name="Wu L."/>
            <person name="Ma J."/>
        </authorList>
    </citation>
    <scope>NUCLEOTIDE SEQUENCE [LARGE SCALE GENOMIC DNA]</scope>
    <source>
        <strain evidence="4">CGMCC 1.15277</strain>
    </source>
</reference>
<feature type="transmembrane region" description="Helical" evidence="2">
    <location>
        <begin position="54"/>
        <end position="76"/>
    </location>
</feature>
<evidence type="ECO:0000256" key="1">
    <source>
        <dbReference type="SAM" id="MobiDB-lite"/>
    </source>
</evidence>
<feature type="region of interest" description="Disordered" evidence="1">
    <location>
        <begin position="233"/>
        <end position="252"/>
    </location>
</feature>
<feature type="region of interest" description="Disordered" evidence="1">
    <location>
        <begin position="1"/>
        <end position="33"/>
    </location>
</feature>
<keyword evidence="4" id="KW-1185">Reference proteome</keyword>
<dbReference type="RefSeq" id="WP_343885745.1">
    <property type="nucleotide sequence ID" value="NZ_BAAAKI010000010.1"/>
</dbReference>
<organism evidence="3 4">
    <name type="scientific">Luteococcus sanguinis</name>
    <dbReference type="NCBI Taxonomy" id="174038"/>
    <lineage>
        <taxon>Bacteria</taxon>
        <taxon>Bacillati</taxon>
        <taxon>Actinomycetota</taxon>
        <taxon>Actinomycetes</taxon>
        <taxon>Propionibacteriales</taxon>
        <taxon>Propionibacteriaceae</taxon>
        <taxon>Luteococcus</taxon>
    </lineage>
</organism>
<dbReference type="Pfam" id="PF13829">
    <property type="entry name" value="DUF4191"/>
    <property type="match status" value="1"/>
</dbReference>
<dbReference type="InterPro" id="IPR025445">
    <property type="entry name" value="DUF4191"/>
</dbReference>
<keyword evidence="2" id="KW-0472">Membrane</keyword>